<evidence type="ECO:0000256" key="3">
    <source>
        <dbReference type="ARBA" id="ARBA00023180"/>
    </source>
</evidence>
<evidence type="ECO:0000313" key="7">
    <source>
        <dbReference type="EMBL" id="KAF8766918.1"/>
    </source>
</evidence>
<dbReference type="SUPFAM" id="SSF53474">
    <property type="entry name" value="alpha/beta-Hydrolases"/>
    <property type="match status" value="1"/>
</dbReference>
<dbReference type="EMBL" id="JABXBU010002230">
    <property type="protein sequence ID" value="KAF8766918.1"/>
    <property type="molecule type" value="Genomic_DNA"/>
</dbReference>
<keyword evidence="5" id="KW-1133">Transmembrane helix</keyword>
<evidence type="ECO:0000256" key="2">
    <source>
        <dbReference type="ARBA" id="ARBA00022729"/>
    </source>
</evidence>
<protein>
    <submittedName>
        <fullName evidence="7">Neuroligin-4 like protein</fullName>
    </submittedName>
</protein>
<evidence type="ECO:0000259" key="6">
    <source>
        <dbReference type="Pfam" id="PF00135"/>
    </source>
</evidence>
<reference evidence="7" key="2">
    <citation type="submission" date="2020-06" db="EMBL/GenBank/DDBJ databases">
        <authorList>
            <person name="Sheffer M."/>
        </authorList>
    </citation>
    <scope>NUCLEOTIDE SEQUENCE</scope>
</reference>
<feature type="region of interest" description="Disordered" evidence="4">
    <location>
        <begin position="940"/>
        <end position="969"/>
    </location>
</feature>
<feature type="compositionally biased region" description="Basic and acidic residues" evidence="4">
    <location>
        <begin position="795"/>
        <end position="805"/>
    </location>
</feature>
<dbReference type="Pfam" id="PF00135">
    <property type="entry name" value="COesterase"/>
    <property type="match status" value="1"/>
</dbReference>
<keyword evidence="5" id="KW-0812">Transmembrane</keyword>
<evidence type="ECO:0000256" key="4">
    <source>
        <dbReference type="SAM" id="MobiDB-lite"/>
    </source>
</evidence>
<gene>
    <name evidence="7" type="ORF">HNY73_019936</name>
</gene>
<feature type="transmembrane region" description="Helical" evidence="5">
    <location>
        <begin position="839"/>
        <end position="867"/>
    </location>
</feature>
<feature type="compositionally biased region" description="Basic and acidic residues" evidence="4">
    <location>
        <begin position="813"/>
        <end position="827"/>
    </location>
</feature>
<proteinExistence type="inferred from homology"/>
<evidence type="ECO:0000256" key="5">
    <source>
        <dbReference type="SAM" id="Phobius"/>
    </source>
</evidence>
<comment type="similarity">
    <text evidence="1">Belongs to the type-B carboxylesterase/lipase family.</text>
</comment>
<dbReference type="Proteomes" id="UP000807504">
    <property type="component" value="Unassembled WGS sequence"/>
</dbReference>
<dbReference type="AlphaFoldDB" id="A0A8T0E6D6"/>
<keyword evidence="3" id="KW-0325">Glycoprotein</keyword>
<dbReference type="Gene3D" id="3.40.50.1820">
    <property type="entry name" value="alpha/beta hydrolase"/>
    <property type="match status" value="1"/>
</dbReference>
<dbReference type="PROSITE" id="PS00941">
    <property type="entry name" value="CARBOXYLESTERASE_B_2"/>
    <property type="match status" value="1"/>
</dbReference>
<organism evidence="7 8">
    <name type="scientific">Argiope bruennichi</name>
    <name type="common">Wasp spider</name>
    <name type="synonym">Aranea bruennichi</name>
    <dbReference type="NCBI Taxonomy" id="94029"/>
    <lineage>
        <taxon>Eukaryota</taxon>
        <taxon>Metazoa</taxon>
        <taxon>Ecdysozoa</taxon>
        <taxon>Arthropoda</taxon>
        <taxon>Chelicerata</taxon>
        <taxon>Arachnida</taxon>
        <taxon>Araneae</taxon>
        <taxon>Araneomorphae</taxon>
        <taxon>Entelegynae</taxon>
        <taxon>Araneoidea</taxon>
        <taxon>Araneidae</taxon>
        <taxon>Argiope</taxon>
    </lineage>
</organism>
<keyword evidence="8" id="KW-1185">Reference proteome</keyword>
<feature type="domain" description="Carboxylesterase type B" evidence="6">
    <location>
        <begin position="187"/>
        <end position="737"/>
    </location>
</feature>
<dbReference type="InterPro" id="IPR019819">
    <property type="entry name" value="Carboxylesterase_B_CS"/>
</dbReference>
<dbReference type="InterPro" id="IPR051093">
    <property type="entry name" value="Neuroligin/BSAL"/>
</dbReference>
<evidence type="ECO:0000256" key="1">
    <source>
        <dbReference type="ARBA" id="ARBA00005964"/>
    </source>
</evidence>
<feature type="compositionally biased region" description="Polar residues" evidence="4">
    <location>
        <begin position="940"/>
        <end position="967"/>
    </location>
</feature>
<keyword evidence="5" id="KW-0472">Membrane</keyword>
<sequence length="1013" mass="113190">MNLPPPPAKFERFNNSLSTALEKVCSKSMMKAVEGAVSLISDILVTLDEMNGSKVKSLKNKLKSTKLADGKKIAKRGRLTDAEILLIQKYYGLAIRRIASKTVTEMSKSIWAIYFHKLSTNAKPQHGLCPLCSDSWCGYNKSLITGEKYVHKHSLPESVLLAIKKVFRELTDKTLLHIDSDSKTLSTRVVNTRYGSLRGFISSLPSRQLQPTEVFLGVPYAGAPKGRLRFMPPVTSPHWKGVRLADHFGPVCPQKLPNIANETEALKKMPLGRFQYLRRLLPYLNNQSEDCLYLNIYAPQSVGKQGLKVPVMVYIHGESYEWNAGNPYDGRVLASYGNVVVVTINFRLGILGFLPAVDRSARGNYGLLDQVAALHWIQENIGEFGGDAENVTIFGQGFGAAFVNLLMLSPMAKGLFHRAIMQSGSALSPWAIARDAIAHTLHLARVLDCPAQHNTALVECMRKRDLQDIMNVEIMTPDYLSTFGPTVDGIVIPQDPSEIMEKNSALFTQYDLLFGATRVESYFQFSAYEEKFGMDSERRDRVLRTMIFLTIVNEYMDWSRPFLHASDIFDGTIDAIGDALVVAPIIRVGSFHSGSPRDSYLYSSSPSSSREKKSFFYVFGYQSEYGDYSSRLGAVTGEDLAYVFGAPLVTSLSHFANNYTKAEATLSEILMLQWTNFAKFGDPNVSPPDGDSQSENLKGRYEKVTWPAYEPVHQKYLSISMKPRVRDHYHAHRLSYWLNLIPRLHSSGDVNVSVQHHRLQDHDNSLTYDGTVRHLPGGGFPFPSTLSPLTNGNEHSLEHRNDTRSDGNISLKAESKETELISSRDDGNSTQSARSPQKFYSTALIITIAVGCTLLVLNVVIFAGIYYQKEKDSLEKKLQKNFYQEKRSDDEEGQPSSEKPFLVKDLSSSMMLNQYCSQQEFDGSQTLDLVQPSKVKQYQSQTLSSANSRESCDSQYHMSSRTPQSEKGISVREAQPLLTPPSSNPHTITATVDCLQGWPNAQEMSVFGIDGRN</sequence>
<reference evidence="7" key="1">
    <citation type="journal article" date="2020" name="bioRxiv">
        <title>Chromosome-level reference genome of the European wasp spider Argiope bruennichi: a resource for studies on range expansion and evolutionary adaptation.</title>
        <authorList>
            <person name="Sheffer M.M."/>
            <person name="Hoppe A."/>
            <person name="Krehenwinkel H."/>
            <person name="Uhl G."/>
            <person name="Kuss A.W."/>
            <person name="Jensen L."/>
            <person name="Jensen C."/>
            <person name="Gillespie R.G."/>
            <person name="Hoff K.J."/>
            <person name="Prost S."/>
        </authorList>
    </citation>
    <scope>NUCLEOTIDE SEQUENCE</scope>
</reference>
<keyword evidence="2" id="KW-0732">Signal</keyword>
<dbReference type="PANTHER" id="PTHR43903">
    <property type="entry name" value="NEUROLIGIN"/>
    <property type="match status" value="1"/>
</dbReference>
<dbReference type="InterPro" id="IPR029058">
    <property type="entry name" value="AB_hydrolase_fold"/>
</dbReference>
<name>A0A8T0E6D6_ARGBR</name>
<feature type="region of interest" description="Disordered" evidence="4">
    <location>
        <begin position="783"/>
        <end position="834"/>
    </location>
</feature>
<comment type="caution">
    <text evidence="7">The sequence shown here is derived from an EMBL/GenBank/DDBJ whole genome shotgun (WGS) entry which is preliminary data.</text>
</comment>
<dbReference type="InterPro" id="IPR002018">
    <property type="entry name" value="CarbesteraseB"/>
</dbReference>
<feature type="compositionally biased region" description="Polar residues" evidence="4">
    <location>
        <begin position="784"/>
        <end position="794"/>
    </location>
</feature>
<accession>A0A8T0E6D6</accession>
<evidence type="ECO:0000313" key="8">
    <source>
        <dbReference type="Proteomes" id="UP000807504"/>
    </source>
</evidence>